<keyword evidence="2" id="KW-1185">Reference proteome</keyword>
<comment type="caution">
    <text evidence="1">The sequence shown here is derived from an EMBL/GenBank/DDBJ whole genome shotgun (WGS) entry which is preliminary data.</text>
</comment>
<protein>
    <submittedName>
        <fullName evidence="1">Uncharacterized protein</fullName>
    </submittedName>
</protein>
<dbReference type="EMBL" id="MCIB01000040">
    <property type="protein sequence ID" value="RKD28859.1"/>
    <property type="molecule type" value="Genomic_DNA"/>
</dbReference>
<dbReference type="AlphaFoldDB" id="A0A419SUE3"/>
<accession>A0A419SUE3</accession>
<sequence length="66" mass="8139">MLNVRYYQEKFLQHAAFSEHYARMKMANADKHDLYYKYAELEYYHKSRAIHYKGLFSAKSTLNQYY</sequence>
<evidence type="ECO:0000313" key="2">
    <source>
        <dbReference type="Proteomes" id="UP000284177"/>
    </source>
</evidence>
<dbReference type="Proteomes" id="UP000284177">
    <property type="component" value="Unassembled WGS sequence"/>
</dbReference>
<evidence type="ECO:0000313" key="1">
    <source>
        <dbReference type="EMBL" id="RKD28859.1"/>
    </source>
</evidence>
<gene>
    <name evidence="1" type="ORF">BET03_07175</name>
</gene>
<proteinExistence type="predicted"/>
<reference evidence="1 2" key="1">
    <citation type="submission" date="2016-08" db="EMBL/GenBank/DDBJ databases">
        <title>Novel Firmicutes and Novel Genomes.</title>
        <authorList>
            <person name="Poppleton D.I."/>
            <person name="Gribaldo S."/>
        </authorList>
    </citation>
    <scope>NUCLEOTIDE SEQUENCE [LARGE SCALE GENOMIC DNA]</scope>
    <source>
        <strain evidence="1 2">CTT3</strain>
    </source>
</reference>
<organism evidence="1 2">
    <name type="scientific">Thermohalobacter berrensis</name>
    <dbReference type="NCBI Taxonomy" id="99594"/>
    <lineage>
        <taxon>Bacteria</taxon>
        <taxon>Bacillati</taxon>
        <taxon>Bacillota</taxon>
        <taxon>Tissierellia</taxon>
        <taxon>Tissierellales</taxon>
        <taxon>Thermohalobacteraceae</taxon>
        <taxon>Thermohalobacter</taxon>
    </lineage>
</organism>
<name>A0A419SUE3_9FIRM</name>